<accession>A0A0F8IFN5</accession>
<evidence type="ECO:0000313" key="5">
    <source>
        <dbReference type="Proteomes" id="UP000034188"/>
    </source>
</evidence>
<proteinExistence type="predicted"/>
<organism evidence="3 7">
    <name type="scientific">Methanosarcina mazei</name>
    <name type="common">Methanosarcina frisia</name>
    <dbReference type="NCBI Taxonomy" id="2209"/>
    <lineage>
        <taxon>Archaea</taxon>
        <taxon>Methanobacteriati</taxon>
        <taxon>Methanobacteriota</taxon>
        <taxon>Stenosarchaea group</taxon>
        <taxon>Methanomicrobia</taxon>
        <taxon>Methanosarcinales</taxon>
        <taxon>Methanosarcinaceae</taxon>
        <taxon>Methanosarcina</taxon>
    </lineage>
</organism>
<dbReference type="Proteomes" id="UP000034566">
    <property type="component" value="Unassembled WGS sequence"/>
</dbReference>
<dbReference type="AlphaFoldDB" id="A0A0F8IFN5"/>
<dbReference type="Proteomes" id="UP000034279">
    <property type="component" value="Unassembled WGS sequence"/>
</dbReference>
<reference evidence="5 6" key="1">
    <citation type="journal article" date="2015" name="ISME J.">
        <title>Genomic and phenotypic differentiation among Methanosarcina mazei populations from Columbia River sediment.</title>
        <authorList>
            <person name="Youngblut N.D."/>
            <person name="Wirth J.S."/>
            <person name="Henriksen J.R."/>
            <person name="Smith M."/>
            <person name="Simon H."/>
            <person name="Metcalf W.W."/>
            <person name="Whitaker R.J."/>
        </authorList>
    </citation>
    <scope>NUCLEOTIDE SEQUENCE [LARGE SCALE GENOMIC DNA]</scope>
    <source>
        <strain evidence="2 5">3.F.T.1A.1</strain>
        <strain evidence="4 6">3.F.T.1A.2</strain>
        <strain evidence="3 7">3.F.T.1A.4</strain>
    </source>
</reference>
<protein>
    <submittedName>
        <fullName evidence="3">Uncharacterized protein</fullName>
    </submittedName>
</protein>
<gene>
    <name evidence="2" type="ORF">DU33_16140</name>
    <name evidence="3" type="ORF">DU45_19080</name>
    <name evidence="4" type="ORF">DU64_15435</name>
</gene>
<feature type="coiled-coil region" evidence="1">
    <location>
        <begin position="225"/>
        <end position="252"/>
    </location>
</feature>
<sequence length="257" mass="29479">MTPILGQTETDIGTVIFAMNAGHLEIKTPKKKFMAFDENIRNIDGKFIFRMPWSMINGYGDHNRNIEIPADVMKQRDEIQKEIKKAKDILCKIETANGPMYFSIGENEQIVIKCNEKTVETNTIYTIEGSRAVCVPELGFLVVPRAVEAELNRIKEERERRTRGLVYAGQSLLTKTDYYKLNYDPGDTLDRVKNLFMVFEPGDVGNLKGLVTPFPEKVEERLKILNTISSRKEEIEKQKEQAAKDNKRIIEKLMKAC</sequence>
<evidence type="ECO:0000313" key="6">
    <source>
        <dbReference type="Proteomes" id="UP000034279"/>
    </source>
</evidence>
<dbReference type="RefSeq" id="WP_048038896.1">
    <property type="nucleotide sequence ID" value="NZ_JJPI01000153.1"/>
</dbReference>
<name>A0A0F8IFN5_METMZ</name>
<dbReference type="Proteomes" id="UP000034188">
    <property type="component" value="Unassembled WGS sequence"/>
</dbReference>
<dbReference type="PATRIC" id="fig|2209.42.peg.3555"/>
<evidence type="ECO:0000313" key="2">
    <source>
        <dbReference type="EMBL" id="KKG49239.1"/>
    </source>
</evidence>
<dbReference type="EMBL" id="JJPJ01000016">
    <property type="protein sequence ID" value="KKG66205.1"/>
    <property type="molecule type" value="Genomic_DNA"/>
</dbReference>
<evidence type="ECO:0000313" key="7">
    <source>
        <dbReference type="Proteomes" id="UP000034566"/>
    </source>
</evidence>
<evidence type="ECO:0000313" key="3">
    <source>
        <dbReference type="EMBL" id="KKG62238.1"/>
    </source>
</evidence>
<dbReference type="EMBL" id="JJPK01000055">
    <property type="protein sequence ID" value="KKG62238.1"/>
    <property type="molecule type" value="Genomic_DNA"/>
</dbReference>
<evidence type="ECO:0000256" key="1">
    <source>
        <dbReference type="SAM" id="Coils"/>
    </source>
</evidence>
<dbReference type="EMBL" id="JJPI01000153">
    <property type="protein sequence ID" value="KKG49239.1"/>
    <property type="molecule type" value="Genomic_DNA"/>
</dbReference>
<evidence type="ECO:0000313" key="4">
    <source>
        <dbReference type="EMBL" id="KKG66205.1"/>
    </source>
</evidence>
<comment type="caution">
    <text evidence="3">The sequence shown here is derived from an EMBL/GenBank/DDBJ whole genome shotgun (WGS) entry which is preliminary data.</text>
</comment>
<keyword evidence="1" id="KW-0175">Coiled coil</keyword>